<evidence type="ECO:0000256" key="4">
    <source>
        <dbReference type="SAM" id="Phobius"/>
    </source>
</evidence>
<keyword evidence="6" id="KW-1185">Reference proteome</keyword>
<evidence type="ECO:0000256" key="3">
    <source>
        <dbReference type="SAM" id="MobiDB-lite"/>
    </source>
</evidence>
<dbReference type="InterPro" id="IPR001611">
    <property type="entry name" value="Leu-rich_rpt"/>
</dbReference>
<evidence type="ECO:0000313" key="6">
    <source>
        <dbReference type="Proteomes" id="UP001190640"/>
    </source>
</evidence>
<dbReference type="SUPFAM" id="SSF52058">
    <property type="entry name" value="L domain-like"/>
    <property type="match status" value="1"/>
</dbReference>
<evidence type="ECO:0000256" key="5">
    <source>
        <dbReference type="SAM" id="SignalP"/>
    </source>
</evidence>
<name>A0AA97JCX4_EUBMA</name>
<dbReference type="PANTHER" id="PTHR20878">
    <property type="entry name" value="LEUCINE-RICH REPEAT CONTAINING PROTEIN 25"/>
    <property type="match status" value="1"/>
</dbReference>
<keyword evidence="4" id="KW-0472">Membrane</keyword>
<accession>A0AA97JCX4</accession>
<gene>
    <name evidence="7" type="primary">LRRC25</name>
</gene>
<feature type="compositionally biased region" description="Basic residues" evidence="3">
    <location>
        <begin position="279"/>
        <end position="291"/>
    </location>
</feature>
<keyword evidence="4" id="KW-0812">Transmembrane</keyword>
<dbReference type="RefSeq" id="XP_054835161.1">
    <property type="nucleotide sequence ID" value="XM_054979186.1"/>
</dbReference>
<dbReference type="CTD" id="126364"/>
<feature type="chain" id="PRO_5041716624" evidence="5">
    <location>
        <begin position="20"/>
        <end position="333"/>
    </location>
</feature>
<keyword evidence="5" id="KW-0732">Signal</keyword>
<feature type="region of interest" description="Disordered" evidence="3">
    <location>
        <begin position="266"/>
        <end position="306"/>
    </location>
</feature>
<dbReference type="InterPro" id="IPR003591">
    <property type="entry name" value="Leu-rich_rpt_typical-subtyp"/>
</dbReference>
<evidence type="ECO:0000256" key="1">
    <source>
        <dbReference type="ARBA" id="ARBA00022614"/>
    </source>
</evidence>
<dbReference type="GeneID" id="129329658"/>
<dbReference type="Proteomes" id="UP001190640">
    <property type="component" value="Chromosome 5"/>
</dbReference>
<keyword evidence="2" id="KW-0677">Repeat</keyword>
<dbReference type="SMART" id="SM00369">
    <property type="entry name" value="LRR_TYP"/>
    <property type="match status" value="3"/>
</dbReference>
<dbReference type="CDD" id="cd12087">
    <property type="entry name" value="TM_EGFR-like"/>
    <property type="match status" value="1"/>
</dbReference>
<sequence length="333" mass="36685">MHGLLVALLLLHLGAPSGAECPPAHLVNRTSSWAALTWEWLDASQTCMNISGKNVSSIHGRPQPGSQLRELDLSHNRLSRLPSDFLSSTEKLELLFLQGNSLPELPPAFFGQTSHLKGLKLEDNPLPSVPASLFRLCLETLSVDCRCDVARDISSYCQRRNCTRSISCHCSSPQGFLNVTDFYAQQCQGFSVALYAAIVVPILVLLLGATVVYVLIRRKKGATTVQEKRDSSISNGAQPRYISHISPQINPAKDVGGHADYENIFIGAPQESRGGHKERYSRKPPKSRSHRKVQEVEPPPGEQPIYANTQEVYSNYAGTPAPLDEDLYVMPDQ</sequence>
<dbReference type="PANTHER" id="PTHR20878:SF0">
    <property type="entry name" value="LEUCINE-RICH REPEAT-CONTAINING PROTEIN 25"/>
    <property type="match status" value="1"/>
</dbReference>
<evidence type="ECO:0000256" key="2">
    <source>
        <dbReference type="ARBA" id="ARBA00022737"/>
    </source>
</evidence>
<organism evidence="6 7">
    <name type="scientific">Eublepharis macularius</name>
    <name type="common">Leopard gecko</name>
    <name type="synonym">Cyrtodactylus macularius</name>
    <dbReference type="NCBI Taxonomy" id="481883"/>
    <lineage>
        <taxon>Eukaryota</taxon>
        <taxon>Metazoa</taxon>
        <taxon>Chordata</taxon>
        <taxon>Craniata</taxon>
        <taxon>Vertebrata</taxon>
        <taxon>Euteleostomi</taxon>
        <taxon>Lepidosauria</taxon>
        <taxon>Squamata</taxon>
        <taxon>Bifurcata</taxon>
        <taxon>Gekkota</taxon>
        <taxon>Eublepharidae</taxon>
        <taxon>Eublepharinae</taxon>
        <taxon>Eublepharis</taxon>
    </lineage>
</organism>
<keyword evidence="1" id="KW-0433">Leucine-rich repeat</keyword>
<proteinExistence type="predicted"/>
<dbReference type="PROSITE" id="PS51450">
    <property type="entry name" value="LRR"/>
    <property type="match status" value="1"/>
</dbReference>
<feature type="transmembrane region" description="Helical" evidence="4">
    <location>
        <begin position="192"/>
        <end position="216"/>
    </location>
</feature>
<dbReference type="Pfam" id="PF13855">
    <property type="entry name" value="LRR_8"/>
    <property type="match status" value="1"/>
</dbReference>
<keyword evidence="4" id="KW-1133">Transmembrane helix</keyword>
<dbReference type="InterPro" id="IPR032675">
    <property type="entry name" value="LRR_dom_sf"/>
</dbReference>
<evidence type="ECO:0000313" key="7">
    <source>
        <dbReference type="RefSeq" id="XP_054835161.1"/>
    </source>
</evidence>
<protein>
    <submittedName>
        <fullName evidence="7">Leucine-rich repeat-containing protein 25 isoform X1</fullName>
    </submittedName>
</protein>
<dbReference type="InterPro" id="IPR039243">
    <property type="entry name" value="LRRC25"/>
</dbReference>
<reference evidence="7" key="1">
    <citation type="submission" date="2025-08" db="UniProtKB">
        <authorList>
            <consortium name="RefSeq"/>
        </authorList>
    </citation>
    <scope>IDENTIFICATION</scope>
    <source>
        <tissue evidence="7">Blood</tissue>
    </source>
</reference>
<dbReference type="Gene3D" id="3.80.10.10">
    <property type="entry name" value="Ribonuclease Inhibitor"/>
    <property type="match status" value="1"/>
</dbReference>
<dbReference type="AlphaFoldDB" id="A0AA97JCX4"/>
<dbReference type="KEGG" id="emc:129329658"/>
<feature type="signal peptide" evidence="5">
    <location>
        <begin position="1"/>
        <end position="19"/>
    </location>
</feature>